<dbReference type="InterPro" id="IPR037401">
    <property type="entry name" value="SnoaL-like"/>
</dbReference>
<reference evidence="2 3" key="1">
    <citation type="submission" date="2018-08" db="EMBL/GenBank/DDBJ databases">
        <title>Genomic Encyclopedia of Archaeal and Bacterial Type Strains, Phase II (KMG-II): from individual species to whole genera.</title>
        <authorList>
            <person name="Goeker M."/>
        </authorList>
    </citation>
    <scope>NUCLEOTIDE SEQUENCE [LARGE SCALE GENOMIC DNA]</scope>
    <source>
        <strain evidence="2 3">DSM 45791</strain>
    </source>
</reference>
<dbReference type="Gene3D" id="3.10.450.50">
    <property type="match status" value="1"/>
</dbReference>
<keyword evidence="3" id="KW-1185">Reference proteome</keyword>
<accession>A0A3E0HPA5</accession>
<organism evidence="2 3">
    <name type="scientific">Kutzneria buriramensis</name>
    <dbReference type="NCBI Taxonomy" id="1045776"/>
    <lineage>
        <taxon>Bacteria</taxon>
        <taxon>Bacillati</taxon>
        <taxon>Actinomycetota</taxon>
        <taxon>Actinomycetes</taxon>
        <taxon>Pseudonocardiales</taxon>
        <taxon>Pseudonocardiaceae</taxon>
        <taxon>Kutzneria</taxon>
    </lineage>
</organism>
<dbReference type="AlphaFoldDB" id="A0A3E0HPA5"/>
<dbReference type="InterPro" id="IPR032710">
    <property type="entry name" value="NTF2-like_dom_sf"/>
</dbReference>
<protein>
    <submittedName>
        <fullName evidence="2">SnoaL-like protein</fullName>
    </submittedName>
</protein>
<feature type="domain" description="SnoaL-like" evidence="1">
    <location>
        <begin position="7"/>
        <end position="132"/>
    </location>
</feature>
<sequence>MSNSQVVDRLLITETVTRMGRHIDRADWPALAEVLAPEIALDYSSLYGGAPHRVSRDELVGRMTRFVAALDMVQHLILGVLATVDGDKAIAAANVVAVHRKATHLGNPLWTVAGTYDFGLVRTGDGWQIDALRLTVLWADGNQHLRPAPPSS</sequence>
<comment type="caution">
    <text evidence="2">The sequence shown here is derived from an EMBL/GenBank/DDBJ whole genome shotgun (WGS) entry which is preliminary data.</text>
</comment>
<dbReference type="CDD" id="cd00531">
    <property type="entry name" value="NTF2_like"/>
    <property type="match status" value="1"/>
</dbReference>
<dbReference type="Pfam" id="PF13577">
    <property type="entry name" value="SnoaL_4"/>
    <property type="match status" value="1"/>
</dbReference>
<gene>
    <name evidence="2" type="ORF">BCF44_105126</name>
</gene>
<evidence type="ECO:0000313" key="2">
    <source>
        <dbReference type="EMBL" id="REH48268.1"/>
    </source>
</evidence>
<name>A0A3E0HPA5_9PSEU</name>
<dbReference type="RefSeq" id="WP_170217555.1">
    <property type="nucleotide sequence ID" value="NZ_CP144375.1"/>
</dbReference>
<evidence type="ECO:0000313" key="3">
    <source>
        <dbReference type="Proteomes" id="UP000256269"/>
    </source>
</evidence>
<proteinExistence type="predicted"/>
<dbReference type="EMBL" id="QUNO01000005">
    <property type="protein sequence ID" value="REH48268.1"/>
    <property type="molecule type" value="Genomic_DNA"/>
</dbReference>
<evidence type="ECO:0000259" key="1">
    <source>
        <dbReference type="Pfam" id="PF13577"/>
    </source>
</evidence>
<dbReference type="SUPFAM" id="SSF54427">
    <property type="entry name" value="NTF2-like"/>
    <property type="match status" value="1"/>
</dbReference>
<dbReference type="Proteomes" id="UP000256269">
    <property type="component" value="Unassembled WGS sequence"/>
</dbReference>